<dbReference type="eggNOG" id="ENOG502SYS1">
    <property type="taxonomic scope" value="Eukaryota"/>
</dbReference>
<accession>A0A066X6Y6</accession>
<feature type="compositionally biased region" description="Basic and acidic residues" evidence="1">
    <location>
        <begin position="10"/>
        <end position="21"/>
    </location>
</feature>
<gene>
    <name evidence="2" type="ORF">CSUB01_04553</name>
</gene>
<dbReference type="AlphaFoldDB" id="A0A066X6Y6"/>
<protein>
    <submittedName>
        <fullName evidence="2">Uncharacterized protein</fullName>
    </submittedName>
</protein>
<evidence type="ECO:0000313" key="3">
    <source>
        <dbReference type="Proteomes" id="UP000027238"/>
    </source>
</evidence>
<evidence type="ECO:0000313" key="2">
    <source>
        <dbReference type="EMBL" id="KDN63444.1"/>
    </source>
</evidence>
<keyword evidence="3" id="KW-1185">Reference proteome</keyword>
<evidence type="ECO:0000256" key="1">
    <source>
        <dbReference type="SAM" id="MobiDB-lite"/>
    </source>
</evidence>
<dbReference type="HOGENOM" id="CLU_089720_1_1_1"/>
<feature type="region of interest" description="Disordered" evidence="1">
    <location>
        <begin position="1"/>
        <end position="51"/>
    </location>
</feature>
<sequence>MLESSPLDHTASRDTRLRTPDQRGYVLFFPPQAPGMDTGDPPPGRQHAQAPRLSTHDLALPLPQQQQQGRFLRLVLLSPKDVGAAATEERLERLFNLDGGRDAAVIFLLDQEGQRTNPTEAFMTLQIKRVLDLPLRVFALVWLTTSLQSILNKLEIPLIPLTSVGTLSTILANFQLVPAAAKPIDSSAQATSLSLLQHMSSGIDPLSEHAANLLSELGRSPREVCILAVTDHGRARILDLLGSVEGTRVLLFLAQEKPVFA</sequence>
<reference evidence="3" key="1">
    <citation type="journal article" date="2014" name="Genome Announc.">
        <title>Draft genome sequence of Colletotrichum sublineola, a destructive pathogen of cultivated sorghum.</title>
        <authorList>
            <person name="Baroncelli R."/>
            <person name="Sanz-Martin J.M."/>
            <person name="Rech G.E."/>
            <person name="Sukno S.A."/>
            <person name="Thon M.R."/>
        </authorList>
    </citation>
    <scope>NUCLEOTIDE SEQUENCE [LARGE SCALE GENOMIC DNA]</scope>
    <source>
        <strain evidence="3">TX430BB</strain>
    </source>
</reference>
<dbReference type="EMBL" id="JMSE01001224">
    <property type="protein sequence ID" value="KDN63444.1"/>
    <property type="molecule type" value="Genomic_DNA"/>
</dbReference>
<proteinExistence type="predicted"/>
<organism evidence="2 3">
    <name type="scientific">Colletotrichum sublineola</name>
    <name type="common">Sorghum anthracnose fungus</name>
    <dbReference type="NCBI Taxonomy" id="1173701"/>
    <lineage>
        <taxon>Eukaryota</taxon>
        <taxon>Fungi</taxon>
        <taxon>Dikarya</taxon>
        <taxon>Ascomycota</taxon>
        <taxon>Pezizomycotina</taxon>
        <taxon>Sordariomycetes</taxon>
        <taxon>Hypocreomycetidae</taxon>
        <taxon>Glomerellales</taxon>
        <taxon>Glomerellaceae</taxon>
        <taxon>Colletotrichum</taxon>
        <taxon>Colletotrichum graminicola species complex</taxon>
    </lineage>
</organism>
<dbReference type="OrthoDB" id="2129069at2759"/>
<dbReference type="Proteomes" id="UP000027238">
    <property type="component" value="Unassembled WGS sequence"/>
</dbReference>
<comment type="caution">
    <text evidence="2">The sequence shown here is derived from an EMBL/GenBank/DDBJ whole genome shotgun (WGS) entry which is preliminary data.</text>
</comment>
<name>A0A066X6Y6_COLSU</name>